<feature type="compositionally biased region" description="Basic residues" evidence="1">
    <location>
        <begin position="371"/>
        <end position="380"/>
    </location>
</feature>
<dbReference type="Proteomes" id="UP000465221">
    <property type="component" value="Unassembled WGS sequence"/>
</dbReference>
<feature type="compositionally biased region" description="Low complexity" evidence="1">
    <location>
        <begin position="381"/>
        <end position="398"/>
    </location>
</feature>
<dbReference type="EMBL" id="BLKC01000028">
    <property type="protein sequence ID" value="GFF36123.1"/>
    <property type="molecule type" value="Genomic_DNA"/>
</dbReference>
<evidence type="ECO:0000313" key="2">
    <source>
        <dbReference type="EMBL" id="GFF36123.1"/>
    </source>
</evidence>
<feature type="compositionally biased region" description="Acidic residues" evidence="1">
    <location>
        <begin position="339"/>
        <end position="353"/>
    </location>
</feature>
<feature type="region of interest" description="Disordered" evidence="1">
    <location>
        <begin position="262"/>
        <end position="302"/>
    </location>
</feature>
<feature type="region of interest" description="Disordered" evidence="1">
    <location>
        <begin position="317"/>
        <end position="398"/>
    </location>
</feature>
<organism evidence="2 3">
    <name type="scientific">Aspergillus udagawae</name>
    <dbReference type="NCBI Taxonomy" id="91492"/>
    <lineage>
        <taxon>Eukaryota</taxon>
        <taxon>Fungi</taxon>
        <taxon>Dikarya</taxon>
        <taxon>Ascomycota</taxon>
        <taxon>Pezizomycotina</taxon>
        <taxon>Eurotiomycetes</taxon>
        <taxon>Eurotiomycetidae</taxon>
        <taxon>Eurotiales</taxon>
        <taxon>Aspergillaceae</taxon>
        <taxon>Aspergillus</taxon>
        <taxon>Aspergillus subgen. Fumigati</taxon>
    </lineage>
</organism>
<evidence type="ECO:0000256" key="1">
    <source>
        <dbReference type="SAM" id="MobiDB-lite"/>
    </source>
</evidence>
<name>A0A8H3RXY8_9EURO</name>
<sequence>MTASTLTSSQMMAGSFMPSSRVTRFRVFVQLAINADPNFTNCNSNDENSCAVSWALRMVSSSNVQIAGAGLYSWYQDHDPAEACVDAQNCQQRLVSTYLSSDIWLYNLITIGATEMVSPYGTNYFPALAAENTDATGHPYWSTINAWLLLADGATGSETPQPNQTLTLANWWWGLSTPSASCWFPCVIVLPPVTLPPMQAPVITSLIEGVPKTITPPAAETPTLTVDPITISGTPSISNAPTSTSVTIQFNHSAIILPPFEYTDDDDGTTQNISGIIIPLPIKGPHPRSNSDDESSPGSSSSNCWFLCNWPPKIPSISISNSSPWPKLDTPQPPGLDNNNDDEEGDGSDGGSEDDSHRRSPSPRVPPQQPPRRRRRRRRQQQQQPQPQARQIVRRSQP</sequence>
<evidence type="ECO:0000313" key="3">
    <source>
        <dbReference type="Proteomes" id="UP000465221"/>
    </source>
</evidence>
<gene>
    <name evidence="2" type="ORF">IFM46972_04781</name>
</gene>
<feature type="compositionally biased region" description="Low complexity" evidence="1">
    <location>
        <begin position="317"/>
        <end position="327"/>
    </location>
</feature>
<dbReference type="InterPro" id="IPR012334">
    <property type="entry name" value="Pectin_lyas_fold"/>
</dbReference>
<proteinExistence type="predicted"/>
<accession>A0A8H3RXY8</accession>
<protein>
    <submittedName>
        <fullName evidence="2">Uncharacterized protein</fullName>
    </submittedName>
</protein>
<reference evidence="2 3" key="1">
    <citation type="submission" date="2020-01" db="EMBL/GenBank/DDBJ databases">
        <title>Draft genome sequence of Aspergillus udagawae IFM 46972.</title>
        <authorList>
            <person name="Takahashi H."/>
            <person name="Yaguchi T."/>
        </authorList>
    </citation>
    <scope>NUCLEOTIDE SEQUENCE [LARGE SCALE GENOMIC DNA]</scope>
    <source>
        <strain evidence="2 3">IFM 46972</strain>
    </source>
</reference>
<dbReference type="Gene3D" id="2.160.20.10">
    <property type="entry name" value="Single-stranded right-handed beta-helix, Pectin lyase-like"/>
    <property type="match status" value="1"/>
</dbReference>
<comment type="caution">
    <text evidence="2">The sequence shown here is derived from an EMBL/GenBank/DDBJ whole genome shotgun (WGS) entry which is preliminary data.</text>
</comment>
<dbReference type="AlphaFoldDB" id="A0A8H3RXY8"/>